<keyword evidence="5 7" id="KW-0472">Membrane</keyword>
<feature type="domain" description="G-protein coupled receptors family 2 profile 2" evidence="10">
    <location>
        <begin position="718"/>
        <end position="863"/>
    </location>
</feature>
<keyword evidence="11" id="KW-0675">Receptor</keyword>
<dbReference type="InterPro" id="IPR000832">
    <property type="entry name" value="GPCR_2_secretin-like"/>
</dbReference>
<dbReference type="AlphaFoldDB" id="A0A1E1X8W4"/>
<feature type="domain" description="GAIN-B" evidence="8">
    <location>
        <begin position="545"/>
        <end position="711"/>
    </location>
</feature>
<dbReference type="GO" id="GO:0004930">
    <property type="term" value="F:G protein-coupled receptor activity"/>
    <property type="evidence" value="ECO:0007669"/>
    <property type="project" value="InterPro"/>
</dbReference>
<keyword evidence="6" id="KW-1015">Disulfide bond</keyword>
<feature type="transmembrane region" description="Helical" evidence="7">
    <location>
        <begin position="720"/>
        <end position="743"/>
    </location>
</feature>
<sequence>YCYHKERIRAAESTDRCLEQSARPLDVWELNGTLLEYVKPLVRTDLEFWVDLREEDVRNLSGVIAFDTSNNDWNTSCVTVWFGRDVPWFFKRNCSDSFPIVCEDTAKKQNSTKNYQFADCLYHRSHSWLFDYCIPEGHTFDMANGFEFCDNHSMSLLRGSTLDELFYVYTHVHGRPRQSYDRFLIWDARYSGAWYPASNTCLATLLVETPPEKHPRSCSQKLGYICKQNKIAPTPELNCENVHWASGQPDVCLSLSYMSYEESIQFCDRFGMSLLPDGKNSSEYEAYLTKYDDASEPALYWLGPAWSSQISDLKISRNRKSNKCVALQSPSPTFRMDGKDCSEPLRVVCLSDDPIRLRTTPNGATVPSISVRKTSCEPSEGWPRNAAGSTATRLCLGRSDKVMTRECTKDGEWSNTINNSLCWSEGFTECVENIKSGNVTKVAKGLQELKNYVEKPDDIKSLPYALQDALYNFDMLAMSLSEDERANATLHLTTTVVNLASVAMNNPRVWNAIPQDDKLRTAAGLATKVESFVIKMIQYQPHKADGFTVGDEKLVVTVKPVTKESLGTITMFGNTSATGVEFPPNFLPNGAENASIIFSENSLVKDIFSCPTDSSRQTSVNSRIPVTSFLTASAVVNGNRTTDINGNVTLSFDYKCFGSAVQPSCSFIADSGNNSWSGNGCVLVNVTEDKIICSCNHLTVFAVLMSPGSISEAHIAPLEWITKIGCGISIVCLIACIIIFTVYRQLRGIRNTIHRNLCLSLLIAEILLLAGMERNNQNRASCMAVAFLLHFFFLAVFGWMALEGCHIIVLLWKVFNQKRTYYERYYFAGYGIPLIIAGITFACRNQYYALGRWQRHQRRKHHV</sequence>
<organism evidence="11">
    <name type="scientific">Amblyomma aureolatum</name>
    <dbReference type="NCBI Taxonomy" id="187763"/>
    <lineage>
        <taxon>Eukaryota</taxon>
        <taxon>Metazoa</taxon>
        <taxon>Ecdysozoa</taxon>
        <taxon>Arthropoda</taxon>
        <taxon>Chelicerata</taxon>
        <taxon>Arachnida</taxon>
        <taxon>Acari</taxon>
        <taxon>Parasitiformes</taxon>
        <taxon>Ixodida</taxon>
        <taxon>Ixodoidea</taxon>
        <taxon>Ixodidae</taxon>
        <taxon>Amblyomminae</taxon>
        <taxon>Amblyomma</taxon>
    </lineage>
</organism>
<reference evidence="11" key="1">
    <citation type="journal article" date="2017" name="Front. Cell. Infect. Microbiol.">
        <title>The Distinct Transcriptional Response of the Midgut of Amblyomma sculptum and Amblyomma aureolatum Ticks to Rickettsia rickettsii Correlates to Their Differences in Susceptibility to Infection.</title>
        <authorList>
            <person name="Martins L.A."/>
            <person name="Galletti M.F.B.M."/>
            <person name="Ribeiro J.M."/>
            <person name="Fujita A."/>
            <person name="Costa F.B."/>
            <person name="Labruna M.B."/>
            <person name="Daffre S."/>
            <person name="Fogaca A.C."/>
        </authorList>
    </citation>
    <scope>NUCLEOTIDE SEQUENCE</scope>
</reference>
<dbReference type="Gene3D" id="1.20.1070.10">
    <property type="entry name" value="Rhodopsin 7-helix transmembrane proteins"/>
    <property type="match status" value="1"/>
</dbReference>
<evidence type="ECO:0000256" key="5">
    <source>
        <dbReference type="ARBA" id="ARBA00023136"/>
    </source>
</evidence>
<feature type="domain" description="G-protein coupled receptors family 2 profile 1" evidence="9">
    <location>
        <begin position="382"/>
        <end position="434"/>
    </location>
</feature>
<dbReference type="PROSITE" id="PS50261">
    <property type="entry name" value="G_PROTEIN_RECEP_F2_4"/>
    <property type="match status" value="1"/>
</dbReference>
<feature type="non-terminal residue" evidence="11">
    <location>
        <position position="1"/>
    </location>
</feature>
<evidence type="ECO:0000259" key="8">
    <source>
        <dbReference type="PROSITE" id="PS50221"/>
    </source>
</evidence>
<dbReference type="SMART" id="SM00303">
    <property type="entry name" value="GPS"/>
    <property type="match status" value="1"/>
</dbReference>
<dbReference type="Pfam" id="PF00002">
    <property type="entry name" value="7tm_2"/>
    <property type="match status" value="1"/>
</dbReference>
<feature type="transmembrane region" description="Helical" evidence="7">
    <location>
        <begin position="784"/>
        <end position="812"/>
    </location>
</feature>
<evidence type="ECO:0000256" key="7">
    <source>
        <dbReference type="SAM" id="Phobius"/>
    </source>
</evidence>
<feature type="transmembrane region" description="Helical" evidence="7">
    <location>
        <begin position="824"/>
        <end position="842"/>
    </location>
</feature>
<dbReference type="PROSITE" id="PS50227">
    <property type="entry name" value="G_PROTEIN_RECEP_F2_3"/>
    <property type="match status" value="1"/>
</dbReference>
<evidence type="ECO:0000259" key="10">
    <source>
        <dbReference type="PROSITE" id="PS50261"/>
    </source>
</evidence>
<dbReference type="Gene3D" id="2.60.220.50">
    <property type="match status" value="1"/>
</dbReference>
<keyword evidence="4 7" id="KW-1133">Transmembrane helix</keyword>
<dbReference type="InterPro" id="IPR017981">
    <property type="entry name" value="GPCR_2-like_7TM"/>
</dbReference>
<evidence type="ECO:0000256" key="1">
    <source>
        <dbReference type="ARBA" id="ARBA00004141"/>
    </source>
</evidence>
<evidence type="ECO:0000259" key="9">
    <source>
        <dbReference type="PROSITE" id="PS50227"/>
    </source>
</evidence>
<dbReference type="InterPro" id="IPR057244">
    <property type="entry name" value="GAIN_B"/>
</dbReference>
<dbReference type="GO" id="GO:0007166">
    <property type="term" value="P:cell surface receptor signaling pathway"/>
    <property type="evidence" value="ECO:0007669"/>
    <property type="project" value="InterPro"/>
</dbReference>
<dbReference type="PROSITE" id="PS50221">
    <property type="entry name" value="GAIN_B"/>
    <property type="match status" value="1"/>
</dbReference>
<dbReference type="EMBL" id="GFAC01003475">
    <property type="protein sequence ID" value="JAT95713.1"/>
    <property type="molecule type" value="mRNA"/>
</dbReference>
<comment type="subcellular location">
    <subcellularLocation>
        <location evidence="1">Membrane</location>
        <topology evidence="1">Multi-pass membrane protein</topology>
    </subcellularLocation>
</comment>
<dbReference type="InterPro" id="IPR000203">
    <property type="entry name" value="GPS"/>
</dbReference>
<dbReference type="GO" id="GO:0005886">
    <property type="term" value="C:plasma membrane"/>
    <property type="evidence" value="ECO:0007669"/>
    <property type="project" value="TreeGrafter"/>
</dbReference>
<dbReference type="Pfam" id="PF01825">
    <property type="entry name" value="GPS"/>
    <property type="match status" value="1"/>
</dbReference>
<dbReference type="InterPro" id="IPR001879">
    <property type="entry name" value="GPCR_2_extracellular_dom"/>
</dbReference>
<keyword evidence="2 7" id="KW-0812">Transmembrane</keyword>
<dbReference type="InterPro" id="IPR016187">
    <property type="entry name" value="CTDL_fold"/>
</dbReference>
<dbReference type="SUPFAM" id="SSF56436">
    <property type="entry name" value="C-type lectin-like"/>
    <property type="match status" value="1"/>
</dbReference>
<dbReference type="PANTHER" id="PTHR12011:SF347">
    <property type="entry name" value="FI21270P1-RELATED"/>
    <property type="match status" value="1"/>
</dbReference>
<protein>
    <submittedName>
        <fullName evidence="11">Putative g protein-coupled receptor</fullName>
    </submittedName>
</protein>
<keyword evidence="3" id="KW-0732">Signal</keyword>
<accession>A0A1E1X8W4</accession>
<name>A0A1E1X8W4_9ACAR</name>
<dbReference type="InterPro" id="IPR046338">
    <property type="entry name" value="GAIN_dom_sf"/>
</dbReference>
<proteinExistence type="evidence at transcript level"/>
<evidence type="ECO:0000256" key="2">
    <source>
        <dbReference type="ARBA" id="ARBA00022692"/>
    </source>
</evidence>
<evidence type="ECO:0000256" key="3">
    <source>
        <dbReference type="ARBA" id="ARBA00022729"/>
    </source>
</evidence>
<evidence type="ECO:0000313" key="11">
    <source>
        <dbReference type="EMBL" id="JAT95713.1"/>
    </source>
</evidence>
<evidence type="ECO:0000256" key="6">
    <source>
        <dbReference type="ARBA" id="ARBA00023157"/>
    </source>
</evidence>
<evidence type="ECO:0000256" key="4">
    <source>
        <dbReference type="ARBA" id="ARBA00022989"/>
    </source>
</evidence>
<dbReference type="PRINTS" id="PR00249">
    <property type="entry name" value="GPCRSECRETIN"/>
</dbReference>
<dbReference type="PANTHER" id="PTHR12011">
    <property type="entry name" value="ADHESION G-PROTEIN COUPLED RECEPTOR"/>
    <property type="match status" value="1"/>
</dbReference>